<name>A0A7H0IP39_9ACTN</name>
<organism evidence="7 8">
    <name type="scientific">Streptomyces roseirectus</name>
    <dbReference type="NCBI Taxonomy" id="2768066"/>
    <lineage>
        <taxon>Bacteria</taxon>
        <taxon>Bacillati</taxon>
        <taxon>Actinomycetota</taxon>
        <taxon>Actinomycetes</taxon>
        <taxon>Kitasatosporales</taxon>
        <taxon>Streptomycetaceae</taxon>
        <taxon>Streptomyces</taxon>
    </lineage>
</organism>
<dbReference type="AlphaFoldDB" id="A0A7H0IP39"/>
<feature type="transmembrane region" description="Helical" evidence="6">
    <location>
        <begin position="288"/>
        <end position="311"/>
    </location>
</feature>
<dbReference type="InterPro" id="IPR022791">
    <property type="entry name" value="L-PG_synthase/AglD"/>
</dbReference>
<evidence type="ECO:0000256" key="2">
    <source>
        <dbReference type="ARBA" id="ARBA00022475"/>
    </source>
</evidence>
<keyword evidence="4 6" id="KW-1133">Transmembrane helix</keyword>
<protein>
    <submittedName>
        <fullName evidence="7">Flippase-like domain-containing protein</fullName>
    </submittedName>
</protein>
<keyword evidence="2" id="KW-1003">Cell membrane</keyword>
<comment type="subcellular location">
    <subcellularLocation>
        <location evidence="1">Cell membrane</location>
        <topology evidence="1">Multi-pass membrane protein</topology>
    </subcellularLocation>
</comment>
<feature type="transmembrane region" description="Helical" evidence="6">
    <location>
        <begin position="130"/>
        <end position="152"/>
    </location>
</feature>
<gene>
    <name evidence="7" type="ORF">IAG44_37280</name>
</gene>
<evidence type="ECO:0000256" key="6">
    <source>
        <dbReference type="SAM" id="Phobius"/>
    </source>
</evidence>
<evidence type="ECO:0000313" key="7">
    <source>
        <dbReference type="EMBL" id="QNP74555.1"/>
    </source>
</evidence>
<keyword evidence="3 6" id="KW-0812">Transmembrane</keyword>
<dbReference type="Pfam" id="PF03706">
    <property type="entry name" value="LPG_synthase_TM"/>
    <property type="match status" value="1"/>
</dbReference>
<dbReference type="EMBL" id="CP060828">
    <property type="protein sequence ID" value="QNP74555.1"/>
    <property type="molecule type" value="Genomic_DNA"/>
</dbReference>
<dbReference type="PANTHER" id="PTHR39087:SF2">
    <property type="entry name" value="UPF0104 MEMBRANE PROTEIN MJ1595"/>
    <property type="match status" value="1"/>
</dbReference>
<dbReference type="KEGG" id="sroi:IAG44_37280"/>
<feature type="transmembrane region" description="Helical" evidence="6">
    <location>
        <begin position="20"/>
        <end position="38"/>
    </location>
</feature>
<dbReference type="GO" id="GO:0005886">
    <property type="term" value="C:plasma membrane"/>
    <property type="evidence" value="ECO:0007669"/>
    <property type="project" value="UniProtKB-SubCell"/>
</dbReference>
<dbReference type="PANTHER" id="PTHR39087">
    <property type="entry name" value="UPF0104 MEMBRANE PROTEIN MJ1595"/>
    <property type="match status" value="1"/>
</dbReference>
<evidence type="ECO:0000313" key="8">
    <source>
        <dbReference type="Proteomes" id="UP000516052"/>
    </source>
</evidence>
<proteinExistence type="predicted"/>
<accession>A0A7H0IP39</accession>
<keyword evidence="8" id="KW-1185">Reference proteome</keyword>
<reference evidence="7 8" key="1">
    <citation type="submission" date="2020-08" db="EMBL/GenBank/DDBJ databases">
        <title>A novel species.</title>
        <authorList>
            <person name="Gao J."/>
        </authorList>
    </citation>
    <scope>NUCLEOTIDE SEQUENCE [LARGE SCALE GENOMIC DNA]</scope>
    <source>
        <strain evidence="7 8">CRXT-G-22</strain>
    </source>
</reference>
<feature type="transmembrane region" description="Helical" evidence="6">
    <location>
        <begin position="164"/>
        <end position="186"/>
    </location>
</feature>
<dbReference type="Proteomes" id="UP000516052">
    <property type="component" value="Chromosome"/>
</dbReference>
<keyword evidence="5 6" id="KW-0472">Membrane</keyword>
<evidence type="ECO:0000256" key="5">
    <source>
        <dbReference type="ARBA" id="ARBA00023136"/>
    </source>
</evidence>
<evidence type="ECO:0000256" key="1">
    <source>
        <dbReference type="ARBA" id="ARBA00004651"/>
    </source>
</evidence>
<feature type="transmembrane region" description="Helical" evidence="6">
    <location>
        <begin position="207"/>
        <end position="230"/>
    </location>
</feature>
<evidence type="ECO:0000256" key="4">
    <source>
        <dbReference type="ARBA" id="ARBA00022989"/>
    </source>
</evidence>
<evidence type="ECO:0000256" key="3">
    <source>
        <dbReference type="ARBA" id="ARBA00022692"/>
    </source>
</evidence>
<dbReference type="RefSeq" id="WP_187751479.1">
    <property type="nucleotide sequence ID" value="NZ_CP060828.1"/>
</dbReference>
<feature type="transmembrane region" description="Helical" evidence="6">
    <location>
        <begin position="97"/>
        <end position="118"/>
    </location>
</feature>
<sequence>MTSEPCAVAATPTAPVRRRVPWSLLGSFAVLFGVGWLARRHWSVVSDGAGRLAVADQGWLLCGAFATVGTWGCAALAQQGAAAPSLPRGRLVAAQFAASAANHLLPAGLGASAVNLRFLMRCGLSAPRSATALGVKATASCVARITLIAVLAPLAPGVLRVPEVPAPVALAVVAVVLPLPALLLWARCRRALSAVAADIRDVHARPCRAAALWGGSFAFATLHACVLIAVTRAIGLTLSPVHVALVYLAASSAAALLPTPGGIGSLDAVLALSLAATGAPAVEATSAVLGYRLLTVWLPLLPGLLVLGVLVRRRAL</sequence>
<feature type="transmembrane region" description="Helical" evidence="6">
    <location>
        <begin position="59"/>
        <end position="77"/>
    </location>
</feature>